<name>A0A0L0W449_9BASI</name>
<accession>A0A0L0W449</accession>
<dbReference type="AlphaFoldDB" id="A0A0L0W449"/>
<dbReference type="Proteomes" id="UP000054564">
    <property type="component" value="Unassembled WGS sequence"/>
</dbReference>
<feature type="domain" description="Helicase C-terminal" evidence="9">
    <location>
        <begin position="164"/>
        <end position="315"/>
    </location>
</feature>
<evidence type="ECO:0000256" key="5">
    <source>
        <dbReference type="ARBA" id="ARBA00034808"/>
    </source>
</evidence>
<evidence type="ECO:0000256" key="6">
    <source>
        <dbReference type="SAM" id="Coils"/>
    </source>
</evidence>
<feature type="domain" description="Helicase ATP-binding" evidence="8">
    <location>
        <begin position="1"/>
        <end position="126"/>
    </location>
</feature>
<gene>
    <name evidence="10" type="ORF">PSTG_00759</name>
</gene>
<dbReference type="GO" id="GO:0009378">
    <property type="term" value="F:four-way junction helicase activity"/>
    <property type="evidence" value="ECO:0007669"/>
    <property type="project" value="TreeGrafter"/>
</dbReference>
<dbReference type="GO" id="GO:0005694">
    <property type="term" value="C:chromosome"/>
    <property type="evidence" value="ECO:0007669"/>
    <property type="project" value="TreeGrafter"/>
</dbReference>
<keyword evidence="3" id="KW-0413">Isomerase</keyword>
<comment type="caution">
    <text evidence="10">The sequence shown here is derived from an EMBL/GenBank/DDBJ whole genome shotgun (WGS) entry which is preliminary data.</text>
</comment>
<dbReference type="GO" id="GO:0043138">
    <property type="term" value="F:3'-5' DNA helicase activity"/>
    <property type="evidence" value="ECO:0007669"/>
    <property type="project" value="UniProtKB-EC"/>
</dbReference>
<proteinExistence type="inferred from homology"/>
<dbReference type="GO" id="GO:0005737">
    <property type="term" value="C:cytoplasm"/>
    <property type="evidence" value="ECO:0007669"/>
    <property type="project" value="TreeGrafter"/>
</dbReference>
<evidence type="ECO:0000313" key="10">
    <source>
        <dbReference type="EMBL" id="KNF06252.1"/>
    </source>
</evidence>
<comment type="similarity">
    <text evidence="1">Belongs to the helicase family. RecQ subfamily.</text>
</comment>
<dbReference type="Pfam" id="PF00271">
    <property type="entry name" value="Helicase_C"/>
    <property type="match status" value="1"/>
</dbReference>
<feature type="compositionally biased region" description="Polar residues" evidence="7">
    <location>
        <begin position="645"/>
        <end position="667"/>
    </location>
</feature>
<dbReference type="PROSITE" id="PS51192">
    <property type="entry name" value="HELICASE_ATP_BIND_1"/>
    <property type="match status" value="1"/>
</dbReference>
<feature type="coiled-coil region" evidence="6">
    <location>
        <begin position="554"/>
        <end position="588"/>
    </location>
</feature>
<dbReference type="GO" id="GO:0003677">
    <property type="term" value="F:DNA binding"/>
    <property type="evidence" value="ECO:0007669"/>
    <property type="project" value="UniProtKB-KW"/>
</dbReference>
<dbReference type="PANTHER" id="PTHR13710">
    <property type="entry name" value="DNA HELICASE RECQ FAMILY MEMBER"/>
    <property type="match status" value="1"/>
</dbReference>
<evidence type="ECO:0000259" key="8">
    <source>
        <dbReference type="PROSITE" id="PS51192"/>
    </source>
</evidence>
<dbReference type="OrthoDB" id="2506191at2759"/>
<dbReference type="InterPro" id="IPR027417">
    <property type="entry name" value="P-loop_NTPase"/>
</dbReference>
<organism evidence="10 11">
    <name type="scientific">Puccinia striiformis f. sp. tritici PST-78</name>
    <dbReference type="NCBI Taxonomy" id="1165861"/>
    <lineage>
        <taxon>Eukaryota</taxon>
        <taxon>Fungi</taxon>
        <taxon>Dikarya</taxon>
        <taxon>Basidiomycota</taxon>
        <taxon>Pucciniomycotina</taxon>
        <taxon>Pucciniomycetes</taxon>
        <taxon>Pucciniales</taxon>
        <taxon>Pucciniaceae</taxon>
        <taxon>Puccinia</taxon>
    </lineage>
</organism>
<feature type="region of interest" description="Disordered" evidence="7">
    <location>
        <begin position="787"/>
        <end position="820"/>
    </location>
</feature>
<dbReference type="GO" id="GO:0000724">
    <property type="term" value="P:double-strand break repair via homologous recombination"/>
    <property type="evidence" value="ECO:0007669"/>
    <property type="project" value="TreeGrafter"/>
</dbReference>
<dbReference type="SMART" id="SM00490">
    <property type="entry name" value="HELICc"/>
    <property type="match status" value="1"/>
</dbReference>
<evidence type="ECO:0000256" key="7">
    <source>
        <dbReference type="SAM" id="MobiDB-lite"/>
    </source>
</evidence>
<protein>
    <recommendedName>
        <fullName evidence="5">DNA 3'-5' helicase</fullName>
        <ecNumber evidence="5">5.6.2.4</ecNumber>
    </recommendedName>
</protein>
<evidence type="ECO:0000256" key="4">
    <source>
        <dbReference type="ARBA" id="ARBA00034617"/>
    </source>
</evidence>
<feature type="compositionally biased region" description="Polar residues" evidence="7">
    <location>
        <begin position="720"/>
        <end position="736"/>
    </location>
</feature>
<dbReference type="PANTHER" id="PTHR13710:SF105">
    <property type="entry name" value="ATP-DEPENDENT DNA HELICASE Q1"/>
    <property type="match status" value="1"/>
</dbReference>
<comment type="catalytic activity">
    <reaction evidence="4">
        <text>Couples ATP hydrolysis with the unwinding of duplex DNA by translocating in the 3'-5' direction.</text>
        <dbReference type="EC" id="5.6.2.4"/>
    </reaction>
</comment>
<dbReference type="STRING" id="1165861.A0A0L0W449"/>
<feature type="region of interest" description="Disordered" evidence="7">
    <location>
        <begin position="645"/>
        <end position="702"/>
    </location>
</feature>
<evidence type="ECO:0000256" key="3">
    <source>
        <dbReference type="ARBA" id="ARBA00023235"/>
    </source>
</evidence>
<dbReference type="EC" id="5.6.2.4" evidence="5"/>
<keyword evidence="2" id="KW-0238">DNA-binding</keyword>
<keyword evidence="11" id="KW-1185">Reference proteome</keyword>
<evidence type="ECO:0000256" key="2">
    <source>
        <dbReference type="ARBA" id="ARBA00023125"/>
    </source>
</evidence>
<feature type="region of interest" description="Disordered" evidence="7">
    <location>
        <begin position="720"/>
        <end position="768"/>
    </location>
</feature>
<dbReference type="SUPFAM" id="SSF52540">
    <property type="entry name" value="P-loop containing nucleoside triphosphate hydrolases"/>
    <property type="match status" value="1"/>
</dbReference>
<feature type="compositionally biased region" description="Basic and acidic residues" evidence="7">
    <location>
        <begin position="751"/>
        <end position="768"/>
    </location>
</feature>
<evidence type="ECO:0000259" key="9">
    <source>
        <dbReference type="PROSITE" id="PS51194"/>
    </source>
</evidence>
<evidence type="ECO:0000256" key="1">
    <source>
        <dbReference type="ARBA" id="ARBA00005446"/>
    </source>
</evidence>
<reference evidence="11" key="1">
    <citation type="submission" date="2014-03" db="EMBL/GenBank/DDBJ databases">
        <title>The Genome Sequence of Puccinia striiformis f. sp. tritici PST-78.</title>
        <authorList>
            <consortium name="The Broad Institute Genome Sequencing Platform"/>
            <person name="Cuomo C."/>
            <person name="Hulbert S."/>
            <person name="Chen X."/>
            <person name="Walker B."/>
            <person name="Young S.K."/>
            <person name="Zeng Q."/>
            <person name="Gargeya S."/>
            <person name="Fitzgerald M."/>
            <person name="Haas B."/>
            <person name="Abouelleil A."/>
            <person name="Alvarado L."/>
            <person name="Arachchi H.M."/>
            <person name="Berlin A.M."/>
            <person name="Chapman S.B."/>
            <person name="Goldberg J."/>
            <person name="Griggs A."/>
            <person name="Gujja S."/>
            <person name="Hansen M."/>
            <person name="Howarth C."/>
            <person name="Imamovic A."/>
            <person name="Larimer J."/>
            <person name="McCowan C."/>
            <person name="Montmayeur A."/>
            <person name="Murphy C."/>
            <person name="Neiman D."/>
            <person name="Pearson M."/>
            <person name="Priest M."/>
            <person name="Roberts A."/>
            <person name="Saif S."/>
            <person name="Shea T."/>
            <person name="Sisk P."/>
            <person name="Sykes S."/>
            <person name="Wortman J."/>
            <person name="Nusbaum C."/>
            <person name="Birren B."/>
        </authorList>
    </citation>
    <scope>NUCLEOTIDE SEQUENCE [LARGE SCALE GENOMIC DNA]</scope>
    <source>
        <strain evidence="11">race PST-78</strain>
    </source>
</reference>
<feature type="compositionally biased region" description="Basic and acidic residues" evidence="7">
    <location>
        <begin position="794"/>
        <end position="813"/>
    </location>
</feature>
<dbReference type="InterPro" id="IPR001650">
    <property type="entry name" value="Helicase_C-like"/>
</dbReference>
<evidence type="ECO:0000313" key="11">
    <source>
        <dbReference type="Proteomes" id="UP000054564"/>
    </source>
</evidence>
<sequence>MTLNWSTVRQIQKGKFSFVYLSPEVFLNSSLFTELFFSDEFQDILALIVVDEAHMIYLWGLVASKQSKTLVIFVRLEDQGIFWVWYGHIGTRLMATNQVPVLLLTATCRPEAVLAITTSLMLQPSDLNMINGELTRPEIRFIRIYMDSTLSSCDDLLRLFAPKSITPADQSVPMIIYSGTRHRTFQVMKVVNEARHTKKHEYDPNDQFIHRYHAVTGDKEKLRTIEDFGNAAVPVISATMALGLGQTLKRVRCVVHMGRGDPAAIVQMVGRCGRDGRPGLGILFVERHRKNGKNEVGDFEEGKRQNDNDRMDAMAVTPCCLRRGLNLDSRVGYIPLSDNDHNLHAERRREENRGFGECKCSNCAREEAAAVIKFFHQLNVSNFDAGLRNPLEITKDPRIMTMVRMRKKGSHKGTCSYSGEMAKDLAEHLIYQFNQFYEGLLGAKVEFAPDLFFALAQAEAVAASIDQIRAGEVHNTTLLEWVIGGSTFDGQIKCLDEAITSWMESEYYDLKRVQRAQMDDKIEREGIRIRDAMAVQLATLEKEAAARREACILAKAAAKQVEKVRAAAEKAEKRLRAADDRAREKSLLLEERAAEKLRVAPEKKAAAVRAARDRSAATVAEQGRKVAAEFHALERDRQELEALASQMQPEQTNPCEEENPPNQTQPAQGLHDQAGAEETGLAQDGPAREQDNHPAGYQADPAAGRLRPLVAIVGEGSTSGDQQVLGLTSAKGNQQDHGPHHGAQGTTIEANKGKDNGREEKGRKRKLALDRNIVADKEKLAVYSRKRACADAQRTQREQAEAKVKHERREEVSIKQMSRR</sequence>
<dbReference type="InterPro" id="IPR014001">
    <property type="entry name" value="Helicase_ATP-bd"/>
</dbReference>
<dbReference type="EMBL" id="AJIL01000004">
    <property type="protein sequence ID" value="KNF06252.1"/>
    <property type="molecule type" value="Genomic_DNA"/>
</dbReference>
<dbReference type="Gene3D" id="3.40.50.300">
    <property type="entry name" value="P-loop containing nucleotide triphosphate hydrolases"/>
    <property type="match status" value="2"/>
</dbReference>
<dbReference type="PROSITE" id="PS51194">
    <property type="entry name" value="HELICASE_CTER"/>
    <property type="match status" value="1"/>
</dbReference>
<keyword evidence="6" id="KW-0175">Coiled coil</keyword>